<organism evidence="2 3">
    <name type="scientific">Aliidiomarina sanyensis</name>
    <dbReference type="NCBI Taxonomy" id="1249555"/>
    <lineage>
        <taxon>Bacteria</taxon>
        <taxon>Pseudomonadati</taxon>
        <taxon>Pseudomonadota</taxon>
        <taxon>Gammaproteobacteria</taxon>
        <taxon>Alteromonadales</taxon>
        <taxon>Idiomarinaceae</taxon>
        <taxon>Aliidiomarina</taxon>
    </lineage>
</organism>
<dbReference type="PANTHER" id="PTHR14119:SF3">
    <property type="entry name" value="ISOCHORISMATASE DOMAIN-CONTAINING PROTEIN 2"/>
    <property type="match status" value="1"/>
</dbReference>
<proteinExistence type="predicted"/>
<dbReference type="PANTHER" id="PTHR14119">
    <property type="entry name" value="HYDROLASE"/>
    <property type="match status" value="1"/>
</dbReference>
<dbReference type="Proteomes" id="UP000288405">
    <property type="component" value="Unassembled WGS sequence"/>
</dbReference>
<dbReference type="AlphaFoldDB" id="A0A432WQ03"/>
<evidence type="ECO:0000259" key="1">
    <source>
        <dbReference type="Pfam" id="PF00857"/>
    </source>
</evidence>
<dbReference type="Pfam" id="PF00857">
    <property type="entry name" value="Isochorismatase"/>
    <property type="match status" value="1"/>
</dbReference>
<dbReference type="SUPFAM" id="SSF52499">
    <property type="entry name" value="Isochorismatase-like hydrolases"/>
    <property type="match status" value="1"/>
</dbReference>
<dbReference type="GO" id="GO:0016787">
    <property type="term" value="F:hydrolase activity"/>
    <property type="evidence" value="ECO:0007669"/>
    <property type="project" value="UniProtKB-KW"/>
</dbReference>
<dbReference type="CDD" id="cd01012">
    <property type="entry name" value="YcaC_related"/>
    <property type="match status" value="1"/>
</dbReference>
<name>A0A432WQ03_9GAMM</name>
<evidence type="ECO:0000313" key="3">
    <source>
        <dbReference type="Proteomes" id="UP000288405"/>
    </source>
</evidence>
<dbReference type="Gene3D" id="3.40.50.850">
    <property type="entry name" value="Isochorismatase-like"/>
    <property type="match status" value="1"/>
</dbReference>
<dbReference type="InterPro" id="IPR050993">
    <property type="entry name" value="Isochorismatase_domain"/>
</dbReference>
<keyword evidence="2" id="KW-0378">Hydrolase</keyword>
<evidence type="ECO:0000313" key="2">
    <source>
        <dbReference type="EMBL" id="RUO35841.1"/>
    </source>
</evidence>
<dbReference type="InterPro" id="IPR000868">
    <property type="entry name" value="Isochorismatase-like_dom"/>
</dbReference>
<keyword evidence="3" id="KW-1185">Reference proteome</keyword>
<accession>A0A432WQ03</accession>
<protein>
    <submittedName>
        <fullName evidence="2">Hydrolase</fullName>
    </submittedName>
</protein>
<comment type="caution">
    <text evidence="2">The sequence shown here is derived from an EMBL/GenBank/DDBJ whole genome shotgun (WGS) entry which is preliminary data.</text>
</comment>
<dbReference type="EMBL" id="PIPM01000002">
    <property type="protein sequence ID" value="RUO35841.1"/>
    <property type="molecule type" value="Genomic_DNA"/>
</dbReference>
<dbReference type="InterPro" id="IPR036380">
    <property type="entry name" value="Isochorismatase-like_sf"/>
</dbReference>
<gene>
    <name evidence="2" type="ORF">CWE11_03565</name>
</gene>
<sequence>MPGLNPPDSLIHADHSVLLLIDIQGKLAPAIHQGPELIRVNERLVQVANELQVPVVYTEQYPKGLGVTVPQLAVHLDNAAVYEKIHFSAAKEPAFRDLMASMNRTQVVVTGTETHVCVLQTVLDLIELNYQVFVVANAVGSRAEANKNLALKRMAAAGAHVVSEEMVMFEWLERAGTDTFRSISKRFIV</sequence>
<feature type="domain" description="Isochorismatase-like" evidence="1">
    <location>
        <begin position="16"/>
        <end position="165"/>
    </location>
</feature>
<reference evidence="2 3" key="1">
    <citation type="journal article" date="2011" name="Front. Microbiol.">
        <title>Genomic signatures of strain selection and enhancement in Bacillus atrophaeus var. globigii, a historical biowarfare simulant.</title>
        <authorList>
            <person name="Gibbons H.S."/>
            <person name="Broomall S.M."/>
            <person name="McNew L.A."/>
            <person name="Daligault H."/>
            <person name="Chapman C."/>
            <person name="Bruce D."/>
            <person name="Karavis M."/>
            <person name="Krepps M."/>
            <person name="McGregor P.A."/>
            <person name="Hong C."/>
            <person name="Park K.H."/>
            <person name="Akmal A."/>
            <person name="Feldman A."/>
            <person name="Lin J.S."/>
            <person name="Chang W.E."/>
            <person name="Higgs B.W."/>
            <person name="Demirev P."/>
            <person name="Lindquist J."/>
            <person name="Liem A."/>
            <person name="Fochler E."/>
            <person name="Read T.D."/>
            <person name="Tapia R."/>
            <person name="Johnson S."/>
            <person name="Bishop-Lilly K.A."/>
            <person name="Detter C."/>
            <person name="Han C."/>
            <person name="Sozhamannan S."/>
            <person name="Rosenzweig C.N."/>
            <person name="Skowronski E.W."/>
        </authorList>
    </citation>
    <scope>NUCLEOTIDE SEQUENCE [LARGE SCALE GENOMIC DNA]</scope>
    <source>
        <strain evidence="2 3">GYP-17</strain>
    </source>
</reference>
<dbReference type="OrthoDB" id="9796958at2"/>
<dbReference type="RefSeq" id="WP_126776220.1">
    <property type="nucleotide sequence ID" value="NZ_PIPM01000002.1"/>
</dbReference>